<dbReference type="SUPFAM" id="SSF53335">
    <property type="entry name" value="S-adenosyl-L-methionine-dependent methyltransferases"/>
    <property type="match status" value="1"/>
</dbReference>
<feature type="domain" description="2,6-dihydroxypyridine 3-monooxygenase substrate binding" evidence="5">
    <location>
        <begin position="591"/>
        <end position="719"/>
    </location>
</feature>
<dbReference type="InterPro" id="IPR016461">
    <property type="entry name" value="COMT-like"/>
</dbReference>
<dbReference type="InterPro" id="IPR001077">
    <property type="entry name" value="COMT_C"/>
</dbReference>
<proteinExistence type="predicted"/>
<reference evidence="6" key="1">
    <citation type="submission" date="2019-04" db="EMBL/GenBank/DDBJ databases">
        <title>Friends and foes A comparative genomics study of 23 Aspergillus species from section Flavi.</title>
        <authorList>
            <consortium name="DOE Joint Genome Institute"/>
            <person name="Kjaerbolling I."/>
            <person name="Vesth T."/>
            <person name="Frisvad J.C."/>
            <person name="Nybo J.L."/>
            <person name="Theobald S."/>
            <person name="Kildgaard S."/>
            <person name="Isbrandt T."/>
            <person name="Kuo A."/>
            <person name="Sato A."/>
            <person name="Lyhne E.K."/>
            <person name="Kogle M.E."/>
            <person name="Wiebenga A."/>
            <person name="Kun R.S."/>
            <person name="Lubbers R.J."/>
            <person name="Makela M.R."/>
            <person name="Barry K."/>
            <person name="Chovatia M."/>
            <person name="Clum A."/>
            <person name="Daum C."/>
            <person name="Haridas S."/>
            <person name="He G."/>
            <person name="LaButti K."/>
            <person name="Lipzen A."/>
            <person name="Mondo S."/>
            <person name="Riley R."/>
            <person name="Salamov A."/>
            <person name="Simmons B.A."/>
            <person name="Magnuson J.K."/>
            <person name="Henrissat B."/>
            <person name="Mortensen U.H."/>
            <person name="Larsen T.O."/>
            <person name="Devries R.P."/>
            <person name="Grigoriev I.V."/>
            <person name="Machida M."/>
            <person name="Baker S.E."/>
            <person name="Andersen M.R."/>
        </authorList>
    </citation>
    <scope>NUCLEOTIDE SEQUENCE [LARGE SCALE GENOMIC DNA]</scope>
    <source>
        <strain evidence="6">CBS 121.62</strain>
    </source>
</reference>
<dbReference type="VEuPathDB" id="FungiDB:AFLA_008631"/>
<evidence type="ECO:0000256" key="3">
    <source>
        <dbReference type="ARBA" id="ARBA00022691"/>
    </source>
</evidence>
<dbReference type="AlphaFoldDB" id="A0A5N6GWB7"/>
<evidence type="ECO:0000256" key="1">
    <source>
        <dbReference type="ARBA" id="ARBA00022603"/>
    </source>
</evidence>
<dbReference type="GO" id="GO:0008171">
    <property type="term" value="F:O-methyltransferase activity"/>
    <property type="evidence" value="ECO:0007669"/>
    <property type="project" value="InterPro"/>
</dbReference>
<dbReference type="Proteomes" id="UP000325434">
    <property type="component" value="Unassembled WGS sequence"/>
</dbReference>
<protein>
    <submittedName>
        <fullName evidence="6">Uncharacterized protein</fullName>
    </submittedName>
</protein>
<evidence type="ECO:0000259" key="5">
    <source>
        <dbReference type="Pfam" id="PF22607"/>
    </source>
</evidence>
<dbReference type="VEuPathDB" id="FungiDB:F9C07_8119"/>
<dbReference type="Pfam" id="PF22607">
    <property type="entry name" value="FAD_binding-like"/>
    <property type="match status" value="1"/>
</dbReference>
<dbReference type="GO" id="GO:0032259">
    <property type="term" value="P:methylation"/>
    <property type="evidence" value="ECO:0007669"/>
    <property type="project" value="UniProtKB-KW"/>
</dbReference>
<organism evidence="6">
    <name type="scientific">Aspergillus flavus</name>
    <dbReference type="NCBI Taxonomy" id="5059"/>
    <lineage>
        <taxon>Eukaryota</taxon>
        <taxon>Fungi</taxon>
        <taxon>Dikarya</taxon>
        <taxon>Ascomycota</taxon>
        <taxon>Pezizomycotina</taxon>
        <taxon>Eurotiomycetes</taxon>
        <taxon>Eurotiomycetidae</taxon>
        <taxon>Eurotiales</taxon>
        <taxon>Aspergillaceae</taxon>
        <taxon>Aspergillus</taxon>
        <taxon>Aspergillus subgen. Circumdati</taxon>
    </lineage>
</organism>
<dbReference type="VEuPathDB" id="FungiDB:F9C07_2285882"/>
<keyword evidence="3" id="KW-0949">S-adenosyl-L-methionine</keyword>
<feature type="domain" description="O-methyltransferase C-terminal" evidence="4">
    <location>
        <begin position="192"/>
        <end position="336"/>
    </location>
</feature>
<dbReference type="SUPFAM" id="SSF54373">
    <property type="entry name" value="FAD-linked reductases, C-terminal domain"/>
    <property type="match status" value="1"/>
</dbReference>
<dbReference type="PROSITE" id="PS51683">
    <property type="entry name" value="SAM_OMT_II"/>
    <property type="match status" value="1"/>
</dbReference>
<dbReference type="Pfam" id="PF00891">
    <property type="entry name" value="Methyltransf_2"/>
    <property type="match status" value="1"/>
</dbReference>
<gene>
    <name evidence="6" type="ORF">BDV35DRAFT_380843</name>
</gene>
<evidence type="ECO:0000259" key="4">
    <source>
        <dbReference type="Pfam" id="PF00891"/>
    </source>
</evidence>
<dbReference type="SUPFAM" id="SSF51905">
    <property type="entry name" value="FAD/NAD(P)-binding domain"/>
    <property type="match status" value="1"/>
</dbReference>
<dbReference type="EMBL" id="ML734603">
    <property type="protein sequence ID" value="KAB8246107.1"/>
    <property type="molecule type" value="Genomic_DNA"/>
</dbReference>
<dbReference type="InterPro" id="IPR054707">
    <property type="entry name" value="DhpH_subs-bd"/>
</dbReference>
<dbReference type="InterPro" id="IPR036188">
    <property type="entry name" value="FAD/NAD-bd_sf"/>
</dbReference>
<sequence>METVAAIKTLIQQLAQSTDQFGRAEINDALRELQYSLETPFDTVMRMSLDTCQVAVARIGSDLARLLRYMASVRMVQQTDDIKYISSNITQTLAVPGLEAGMRHAFENLWPVLMALPDFLAERKYPDIVDAKDTAFQKAFNTDQDCFHWLATQPTRIANFKVLLTDERTPNFLSTFPLEKELGSWSAEPEKALFVDIGGGMGHACIRLREKYPNQPGRVILQDLPPVLQAAQATQPLSGIESMPHNFHTPQPVQGAKFYFLRLILRDFPDHQALEILQNIVPAMDAESRIVIDDGVPPEKGARWAETGTDICIMSALGSKERTQRQWEELAAKAGLQLQALYQYTWPVVNAAMVFSLQRNSPRLFNVASGGFRMLLRPWLQPTYTYTDIPPSDVDLDLTLSQIGGSISGLLQALQLKRAGTDVLILEQDPSPTRASHESGVSIGPSVLALLKKYDATGTPPAIPAGFLSVAWQTRPRVLNTAWHHDMSNWGSLYLILRANVDGFASDVVPYPPLGRKGDGTAEYKAGRRVVGVEFDRGDGAMNVLHVEVEASRGSRQGMEVKRERAEMVIAADGVHSTIRRFLQVPTTWTYAGYIAWRGTVREDQLSPETVRYFSDRLNFTLLAGSYFITYIIPSETGSVEPGRRLVNWVWYYPVPEGSVAMDTIFTDINGVLHNSTVPGDLLDPKVWSVQKRRYISDGTTPHLAEVVSQTRRPFVTKVGEVEASAASYFDGRLVLVGDAFATFRSHLGLASEQAARHCLQMDRVWSGEIGQAARDREARLYAAKLLLLNRLMGFLGLGWWWSALKTGLAYACLLITCRVVDV</sequence>
<dbReference type="Gene3D" id="3.30.9.60">
    <property type="match status" value="1"/>
</dbReference>
<dbReference type="VEuPathDB" id="FungiDB:AFLA_008632"/>
<dbReference type="GO" id="GO:0044550">
    <property type="term" value="P:secondary metabolite biosynthetic process"/>
    <property type="evidence" value="ECO:0007669"/>
    <property type="project" value="UniProtKB-ARBA"/>
</dbReference>
<name>A0A5N6GWB7_ASPFL</name>
<evidence type="ECO:0000313" key="6">
    <source>
        <dbReference type="EMBL" id="KAB8246107.1"/>
    </source>
</evidence>
<evidence type="ECO:0000256" key="2">
    <source>
        <dbReference type="ARBA" id="ARBA00022679"/>
    </source>
</evidence>
<keyword evidence="2" id="KW-0808">Transferase</keyword>
<dbReference type="PANTHER" id="PTHR43712:SF4">
    <property type="entry name" value="O-METHYLTRANSFERASE DOMAIN-CONTAINING PROTEIN"/>
    <property type="match status" value="1"/>
</dbReference>
<dbReference type="InterPro" id="IPR029063">
    <property type="entry name" value="SAM-dependent_MTases_sf"/>
</dbReference>
<keyword evidence="1" id="KW-0489">Methyltransferase</keyword>
<dbReference type="Gene3D" id="3.40.50.150">
    <property type="entry name" value="Vaccinia Virus protein VP39"/>
    <property type="match status" value="1"/>
</dbReference>
<dbReference type="PANTHER" id="PTHR43712">
    <property type="entry name" value="PUTATIVE (AFU_ORTHOLOGUE AFUA_4G14580)-RELATED"/>
    <property type="match status" value="1"/>
</dbReference>
<accession>A0A5N6GWB7</accession>